<dbReference type="Pfam" id="PF00067">
    <property type="entry name" value="p450"/>
    <property type="match status" value="1"/>
</dbReference>
<comment type="caution">
    <text evidence="15">The sequence shown here is derived from an EMBL/GenBank/DDBJ whole genome shotgun (WGS) entry which is preliminary data.</text>
</comment>
<name>A0A0F4GNA7_9PEZI</name>
<evidence type="ECO:0000256" key="1">
    <source>
        <dbReference type="ARBA" id="ARBA00001971"/>
    </source>
</evidence>
<evidence type="ECO:0000256" key="11">
    <source>
        <dbReference type="ARBA" id="ARBA00023033"/>
    </source>
</evidence>
<organism evidence="15 16">
    <name type="scientific">Zymoseptoria brevis</name>
    <dbReference type="NCBI Taxonomy" id="1047168"/>
    <lineage>
        <taxon>Eukaryota</taxon>
        <taxon>Fungi</taxon>
        <taxon>Dikarya</taxon>
        <taxon>Ascomycota</taxon>
        <taxon>Pezizomycotina</taxon>
        <taxon>Dothideomycetes</taxon>
        <taxon>Dothideomycetidae</taxon>
        <taxon>Mycosphaerellales</taxon>
        <taxon>Mycosphaerellaceae</taxon>
        <taxon>Zymoseptoria</taxon>
    </lineage>
</organism>
<comment type="subcellular location">
    <subcellularLocation>
        <location evidence="2">Membrane</location>
    </subcellularLocation>
</comment>
<evidence type="ECO:0000256" key="8">
    <source>
        <dbReference type="ARBA" id="ARBA00022989"/>
    </source>
</evidence>
<reference evidence="15 16" key="1">
    <citation type="submission" date="2015-03" db="EMBL/GenBank/DDBJ databases">
        <title>RNA-seq based gene annotation and comparative genomics of four Zymoseptoria species reveal species-specific pathogenicity related genes and transposable element activity.</title>
        <authorList>
            <person name="Grandaubert J."/>
            <person name="Bhattacharyya A."/>
            <person name="Stukenbrock E.H."/>
        </authorList>
    </citation>
    <scope>NUCLEOTIDE SEQUENCE [LARGE SCALE GENOMIC DNA]</scope>
    <source>
        <strain evidence="15 16">Zb18110</strain>
    </source>
</reference>
<comment type="cofactor">
    <cofactor evidence="1 13">
        <name>heme</name>
        <dbReference type="ChEBI" id="CHEBI:30413"/>
    </cofactor>
</comment>
<dbReference type="SUPFAM" id="SSF48264">
    <property type="entry name" value="Cytochrome P450"/>
    <property type="match status" value="1"/>
</dbReference>
<evidence type="ECO:0000256" key="7">
    <source>
        <dbReference type="ARBA" id="ARBA00022723"/>
    </source>
</evidence>
<keyword evidence="7 13" id="KW-0479">Metal-binding</keyword>
<comment type="similarity">
    <text evidence="4">Belongs to the cytochrome P450 family.</text>
</comment>
<dbReference type="GO" id="GO:0005506">
    <property type="term" value="F:iron ion binding"/>
    <property type="evidence" value="ECO:0007669"/>
    <property type="project" value="InterPro"/>
</dbReference>
<dbReference type="FunFam" id="1.10.630.10:FF:000063">
    <property type="entry name" value="Cytochrome P450 monooxygenase"/>
    <property type="match status" value="1"/>
</dbReference>
<keyword evidence="12 14" id="KW-0472">Membrane</keyword>
<dbReference type="Proteomes" id="UP000033647">
    <property type="component" value="Unassembled WGS sequence"/>
</dbReference>
<protein>
    <submittedName>
        <fullName evidence="15">Cytochrome p450 monooxygenase like protein</fullName>
    </submittedName>
</protein>
<dbReference type="GO" id="GO:0016020">
    <property type="term" value="C:membrane"/>
    <property type="evidence" value="ECO:0007669"/>
    <property type="project" value="UniProtKB-SubCell"/>
</dbReference>
<evidence type="ECO:0000256" key="12">
    <source>
        <dbReference type="ARBA" id="ARBA00023136"/>
    </source>
</evidence>
<dbReference type="STRING" id="1047168.A0A0F4GNA7"/>
<dbReference type="CDD" id="cd11061">
    <property type="entry name" value="CYP67-like"/>
    <property type="match status" value="1"/>
</dbReference>
<dbReference type="Gene3D" id="1.10.630.10">
    <property type="entry name" value="Cytochrome P450"/>
    <property type="match status" value="1"/>
</dbReference>
<evidence type="ECO:0000256" key="10">
    <source>
        <dbReference type="ARBA" id="ARBA00023004"/>
    </source>
</evidence>
<dbReference type="PRINTS" id="PR00385">
    <property type="entry name" value="P450"/>
</dbReference>
<dbReference type="GO" id="GO:0020037">
    <property type="term" value="F:heme binding"/>
    <property type="evidence" value="ECO:0007669"/>
    <property type="project" value="InterPro"/>
</dbReference>
<evidence type="ECO:0000256" key="6">
    <source>
        <dbReference type="ARBA" id="ARBA00022692"/>
    </source>
</evidence>
<keyword evidence="9" id="KW-0560">Oxidoreductase</keyword>
<dbReference type="PRINTS" id="PR00463">
    <property type="entry name" value="EP450I"/>
</dbReference>
<gene>
    <name evidence="15" type="ORF">TI39_contig406g00011</name>
</gene>
<keyword evidence="6 14" id="KW-0812">Transmembrane</keyword>
<keyword evidence="16" id="KW-1185">Reference proteome</keyword>
<dbReference type="EMBL" id="LAFY01000398">
    <property type="protein sequence ID" value="KJX98537.1"/>
    <property type="molecule type" value="Genomic_DNA"/>
</dbReference>
<dbReference type="InterPro" id="IPR050121">
    <property type="entry name" value="Cytochrome_P450_monoxygenase"/>
</dbReference>
<evidence type="ECO:0000256" key="9">
    <source>
        <dbReference type="ARBA" id="ARBA00023002"/>
    </source>
</evidence>
<keyword evidence="11 15" id="KW-0503">Monooxygenase</keyword>
<keyword evidence="8 14" id="KW-1133">Transmembrane helix</keyword>
<feature type="binding site" description="axial binding residue" evidence="13">
    <location>
        <position position="478"/>
    </location>
    <ligand>
        <name>heme</name>
        <dbReference type="ChEBI" id="CHEBI:30413"/>
    </ligand>
    <ligandPart>
        <name>Fe</name>
        <dbReference type="ChEBI" id="CHEBI:18248"/>
    </ligandPart>
</feature>
<evidence type="ECO:0000313" key="16">
    <source>
        <dbReference type="Proteomes" id="UP000033647"/>
    </source>
</evidence>
<dbReference type="AlphaFoldDB" id="A0A0F4GNA7"/>
<dbReference type="InterPro" id="IPR002401">
    <property type="entry name" value="Cyt_P450_E_grp-I"/>
</dbReference>
<evidence type="ECO:0000256" key="2">
    <source>
        <dbReference type="ARBA" id="ARBA00004370"/>
    </source>
</evidence>
<proteinExistence type="inferred from homology"/>
<evidence type="ECO:0000256" key="3">
    <source>
        <dbReference type="ARBA" id="ARBA00004685"/>
    </source>
</evidence>
<dbReference type="OrthoDB" id="6692864at2759"/>
<dbReference type="InterPro" id="IPR001128">
    <property type="entry name" value="Cyt_P450"/>
</dbReference>
<feature type="transmembrane region" description="Helical" evidence="14">
    <location>
        <begin position="30"/>
        <end position="50"/>
    </location>
</feature>
<keyword evidence="5 13" id="KW-0349">Heme</keyword>
<dbReference type="GO" id="GO:0004497">
    <property type="term" value="F:monooxygenase activity"/>
    <property type="evidence" value="ECO:0007669"/>
    <property type="project" value="UniProtKB-KW"/>
</dbReference>
<accession>A0A0F4GNA7</accession>
<dbReference type="PANTHER" id="PTHR24305">
    <property type="entry name" value="CYTOCHROME P450"/>
    <property type="match status" value="1"/>
</dbReference>
<feature type="transmembrane region" description="Helical" evidence="14">
    <location>
        <begin position="62"/>
        <end position="80"/>
    </location>
</feature>
<evidence type="ECO:0000313" key="15">
    <source>
        <dbReference type="EMBL" id="KJX98537.1"/>
    </source>
</evidence>
<keyword evidence="10 13" id="KW-0408">Iron</keyword>
<dbReference type="InterPro" id="IPR036396">
    <property type="entry name" value="Cyt_P450_sf"/>
</dbReference>
<evidence type="ECO:0000256" key="4">
    <source>
        <dbReference type="ARBA" id="ARBA00010617"/>
    </source>
</evidence>
<evidence type="ECO:0000256" key="5">
    <source>
        <dbReference type="ARBA" id="ARBA00022617"/>
    </source>
</evidence>
<evidence type="ECO:0000256" key="13">
    <source>
        <dbReference type="PIRSR" id="PIRSR602401-1"/>
    </source>
</evidence>
<evidence type="ECO:0000256" key="14">
    <source>
        <dbReference type="SAM" id="Phobius"/>
    </source>
</evidence>
<comment type="pathway">
    <text evidence="3">Mycotoxin biosynthesis.</text>
</comment>
<dbReference type="GO" id="GO:1902181">
    <property type="term" value="P:verruculogen biosynthetic process"/>
    <property type="evidence" value="ECO:0007669"/>
    <property type="project" value="UniProtKB-ARBA"/>
</dbReference>
<dbReference type="GO" id="GO:0016705">
    <property type="term" value="F:oxidoreductase activity, acting on paired donors, with incorporation or reduction of molecular oxygen"/>
    <property type="evidence" value="ECO:0007669"/>
    <property type="project" value="InterPro"/>
</dbReference>
<dbReference type="PANTHER" id="PTHR24305:SF112">
    <property type="entry name" value="L-ORNITHINE-N5-MONOOXYGENASE (EUROFUNG)"/>
    <property type="match status" value="1"/>
</dbReference>
<sequence length="536" mass="60568">MTSTALLLFGAGVVSHLAYFRNGEHHMHSVRYIQAFTAVYIAITLGLVNYNGDTVPSAITTTTLMSCAWLAGVYSSLLMYRCFFHPLNKFPGPFPARLGSLWLTSQLTDWKGYKLFQEMHKQNGRYVRVGPNTLSITDPDIMQPAYSAGSKVIKGDWYDASHPRTSMHTSRSKPLHDRRRRVWAPAFSDKAMREYETVVYDFNNKLVEKFDEHVGEPVNVSTWFNLYSFDIMGRLAFGKDYGMVEGGKRHCALDLLVEGMELTGLRIPVWLIRILIAIPGLTKGYWKFVKFCQDEVTWRVHNGKADSNDIIGWLLKAYAGEKHPDKDPMLVADTQLIIVAGSDTTSATLTFLFYYLAADPSQQDKLREELKPLINSENWSDKDIQHAQHLNGAIDEALRLHPPVPSGLMRQTPAEGIQIGEVFIPGNVDFFTPLYPMGRDETIYEDAESFVPDRWYSRSEMVKHPDAFAPFSMGPFNCIGKNLARMELRTLTATILLKYNVAFAPGEDGTTLKDKLRDHFVVSPGELQLVFTPIST</sequence>